<accession>A0A439DEL4</accession>
<protein>
    <submittedName>
        <fullName evidence="1">Uncharacterized protein</fullName>
    </submittedName>
</protein>
<sequence>PSLRALLEQARTRNAFLRSSFDALNTAVNTMIREVRNCRINTATPDLRNNVQFNRMLNAFPGQGRILQRPTGTSMITERR</sequence>
<comment type="caution">
    <text evidence="1">The sequence shown here is derived from an EMBL/GenBank/DDBJ whole genome shotgun (WGS) entry which is preliminary data.</text>
</comment>
<keyword evidence="2" id="KW-1185">Reference proteome</keyword>
<feature type="non-terminal residue" evidence="1">
    <location>
        <position position="1"/>
    </location>
</feature>
<gene>
    <name evidence="1" type="ORF">EKO27_g2228</name>
</gene>
<evidence type="ECO:0000313" key="2">
    <source>
        <dbReference type="Proteomes" id="UP000286045"/>
    </source>
</evidence>
<evidence type="ECO:0000313" key="1">
    <source>
        <dbReference type="EMBL" id="RWA12850.1"/>
    </source>
</evidence>
<name>A0A439DEL4_9PEZI</name>
<dbReference type="AlphaFoldDB" id="A0A439DEL4"/>
<dbReference type="EMBL" id="RYZI01000040">
    <property type="protein sequence ID" value="RWA12850.1"/>
    <property type="molecule type" value="Genomic_DNA"/>
</dbReference>
<dbReference type="Proteomes" id="UP000286045">
    <property type="component" value="Unassembled WGS sequence"/>
</dbReference>
<organism evidence="1 2">
    <name type="scientific">Xylaria grammica</name>
    <dbReference type="NCBI Taxonomy" id="363999"/>
    <lineage>
        <taxon>Eukaryota</taxon>
        <taxon>Fungi</taxon>
        <taxon>Dikarya</taxon>
        <taxon>Ascomycota</taxon>
        <taxon>Pezizomycotina</taxon>
        <taxon>Sordariomycetes</taxon>
        <taxon>Xylariomycetidae</taxon>
        <taxon>Xylariales</taxon>
        <taxon>Xylariaceae</taxon>
        <taxon>Xylaria</taxon>
    </lineage>
</organism>
<proteinExistence type="predicted"/>
<reference evidence="1 2" key="1">
    <citation type="submission" date="2018-12" db="EMBL/GenBank/DDBJ databases">
        <title>Draft genome sequence of Xylaria grammica IHI A82.</title>
        <authorList>
            <person name="Buettner E."/>
            <person name="Kellner H."/>
        </authorList>
    </citation>
    <scope>NUCLEOTIDE SEQUENCE [LARGE SCALE GENOMIC DNA]</scope>
    <source>
        <strain evidence="1 2">IHI A82</strain>
    </source>
</reference>